<name>A0A6G0VK87_APHCR</name>
<dbReference type="PANTHER" id="PTHR33053">
    <property type="entry name" value="PROTEIN, PUTATIVE-RELATED"/>
    <property type="match status" value="1"/>
</dbReference>
<dbReference type="EMBL" id="VUJU01015657">
    <property type="protein sequence ID" value="KAF0692785.1"/>
    <property type="molecule type" value="Genomic_DNA"/>
</dbReference>
<sequence>GYIRPHNNSVFPIGIYWGNEKPYDSNKYLEEFVFEVKYLLRNGINIDDTNIKVIIDGFSMDAPAKSFILRIKGHIGFDSCTRCIEEGEYIQNRTCFTFTSSCLVKKTHDDYITKKYEEHHVGDTVSILSELPDIDLVSAIGLDYMHLTCLGVMKKLITLWICKGTLNVRLPSLVIKQLSEFLLVLRSNIPCEFARKPRSLSELSRFKATEFRQLLIYTGQVVF</sequence>
<organism evidence="1 2">
    <name type="scientific">Aphis craccivora</name>
    <name type="common">Cowpea aphid</name>
    <dbReference type="NCBI Taxonomy" id="307492"/>
    <lineage>
        <taxon>Eukaryota</taxon>
        <taxon>Metazoa</taxon>
        <taxon>Ecdysozoa</taxon>
        <taxon>Arthropoda</taxon>
        <taxon>Hexapoda</taxon>
        <taxon>Insecta</taxon>
        <taxon>Pterygota</taxon>
        <taxon>Neoptera</taxon>
        <taxon>Paraneoptera</taxon>
        <taxon>Hemiptera</taxon>
        <taxon>Sternorrhyncha</taxon>
        <taxon>Aphidomorpha</taxon>
        <taxon>Aphidoidea</taxon>
        <taxon>Aphididae</taxon>
        <taxon>Aphidini</taxon>
        <taxon>Aphis</taxon>
        <taxon>Aphis</taxon>
    </lineage>
</organism>
<evidence type="ECO:0000313" key="1">
    <source>
        <dbReference type="EMBL" id="KAF0692785.1"/>
    </source>
</evidence>
<gene>
    <name evidence="1" type="ORF">FWK35_00037335</name>
</gene>
<dbReference type="Proteomes" id="UP000478052">
    <property type="component" value="Unassembled WGS sequence"/>
</dbReference>
<protein>
    <submittedName>
        <fullName evidence="1">Uncharacterized protein</fullName>
    </submittedName>
</protein>
<proteinExistence type="predicted"/>
<feature type="non-terminal residue" evidence="1">
    <location>
        <position position="1"/>
    </location>
</feature>
<dbReference type="PANTHER" id="PTHR33053:SF24">
    <property type="entry name" value="TRANSPOSASE DOMAIN-CONTAINING PROTEIN"/>
    <property type="match status" value="1"/>
</dbReference>
<dbReference type="AlphaFoldDB" id="A0A6G0VK87"/>
<comment type="caution">
    <text evidence="1">The sequence shown here is derived from an EMBL/GenBank/DDBJ whole genome shotgun (WGS) entry which is preliminary data.</text>
</comment>
<reference evidence="1 2" key="1">
    <citation type="submission" date="2019-08" db="EMBL/GenBank/DDBJ databases">
        <title>Whole genome of Aphis craccivora.</title>
        <authorList>
            <person name="Voronova N.V."/>
            <person name="Shulinski R.S."/>
            <person name="Bandarenka Y.V."/>
            <person name="Zhorov D.G."/>
            <person name="Warner D."/>
        </authorList>
    </citation>
    <scope>NUCLEOTIDE SEQUENCE [LARGE SCALE GENOMIC DNA]</scope>
    <source>
        <strain evidence="1">180601</strain>
        <tissue evidence="1">Whole Body</tissue>
    </source>
</reference>
<keyword evidence="2" id="KW-1185">Reference proteome</keyword>
<accession>A0A6G0VK87</accession>
<dbReference type="OrthoDB" id="7554869at2759"/>
<evidence type="ECO:0000313" key="2">
    <source>
        <dbReference type="Proteomes" id="UP000478052"/>
    </source>
</evidence>
<feature type="non-terminal residue" evidence="1">
    <location>
        <position position="223"/>
    </location>
</feature>